<dbReference type="EC" id="5.1.3.-" evidence="8"/>
<dbReference type="Proteomes" id="UP001255856">
    <property type="component" value="Unassembled WGS sequence"/>
</dbReference>
<reference evidence="10" key="1">
    <citation type="submission" date="2021-01" db="EMBL/GenBank/DDBJ databases">
        <authorList>
            <person name="Eckstrom K.M.E."/>
        </authorList>
    </citation>
    <scope>NUCLEOTIDE SEQUENCE</scope>
    <source>
        <strain evidence="10">UVCC 0001</strain>
    </source>
</reference>
<dbReference type="NCBIfam" id="TIGR01179">
    <property type="entry name" value="galE"/>
    <property type="match status" value="1"/>
</dbReference>
<evidence type="ECO:0000256" key="7">
    <source>
        <dbReference type="ARBA" id="ARBA00023235"/>
    </source>
</evidence>
<dbReference type="EMBL" id="JASFZW010000003">
    <property type="protein sequence ID" value="KAK2079268.1"/>
    <property type="molecule type" value="Genomic_DNA"/>
</dbReference>
<keyword evidence="11" id="KW-1185">Reference proteome</keyword>
<dbReference type="Gene3D" id="3.90.25.10">
    <property type="entry name" value="UDP-galactose 4-epimerase, domain 1"/>
    <property type="match status" value="1"/>
</dbReference>
<comment type="caution">
    <text evidence="10">The sequence shown here is derived from an EMBL/GenBank/DDBJ whole genome shotgun (WGS) entry which is preliminary data.</text>
</comment>
<dbReference type="NCBIfam" id="NF007956">
    <property type="entry name" value="PRK10675.1"/>
    <property type="match status" value="1"/>
</dbReference>
<comment type="cofactor">
    <cofactor evidence="2 8">
        <name>NAD(+)</name>
        <dbReference type="ChEBI" id="CHEBI:57540"/>
    </cofactor>
</comment>
<evidence type="ECO:0000256" key="4">
    <source>
        <dbReference type="ARBA" id="ARBA00007637"/>
    </source>
</evidence>
<dbReference type="InterPro" id="IPR036291">
    <property type="entry name" value="NAD(P)-bd_dom_sf"/>
</dbReference>
<comment type="pathway">
    <text evidence="3 8">Carbohydrate metabolism; galactose metabolism.</text>
</comment>
<comment type="similarity">
    <text evidence="4 8">Belongs to the NAD(P)-dependent epimerase/dehydratase family.</text>
</comment>
<protein>
    <recommendedName>
        <fullName evidence="5 8">UDP-glucose 4-epimerase</fullName>
        <ecNumber evidence="8">5.1.3.-</ecNumber>
    </recommendedName>
</protein>
<dbReference type="InterPro" id="IPR005886">
    <property type="entry name" value="UDP_G4E"/>
</dbReference>
<dbReference type="GO" id="GO:0006012">
    <property type="term" value="P:galactose metabolic process"/>
    <property type="evidence" value="ECO:0007669"/>
    <property type="project" value="InterPro"/>
</dbReference>
<evidence type="ECO:0000256" key="2">
    <source>
        <dbReference type="ARBA" id="ARBA00001911"/>
    </source>
</evidence>
<accession>A0AAD9IJ62</accession>
<evidence type="ECO:0000313" key="10">
    <source>
        <dbReference type="EMBL" id="KAK2079268.1"/>
    </source>
</evidence>
<dbReference type="Pfam" id="PF16363">
    <property type="entry name" value="GDP_Man_Dehyd"/>
    <property type="match status" value="1"/>
</dbReference>
<dbReference type="InterPro" id="IPR016040">
    <property type="entry name" value="NAD(P)-bd_dom"/>
</dbReference>
<keyword evidence="8" id="KW-0119">Carbohydrate metabolism</keyword>
<evidence type="ECO:0000256" key="3">
    <source>
        <dbReference type="ARBA" id="ARBA00004947"/>
    </source>
</evidence>
<dbReference type="Gene3D" id="3.40.50.720">
    <property type="entry name" value="NAD(P)-binding Rossmann-like Domain"/>
    <property type="match status" value="1"/>
</dbReference>
<keyword evidence="6 8" id="KW-0520">NAD</keyword>
<evidence type="ECO:0000256" key="8">
    <source>
        <dbReference type="RuleBase" id="RU366046"/>
    </source>
</evidence>
<evidence type="ECO:0000256" key="6">
    <source>
        <dbReference type="ARBA" id="ARBA00023027"/>
    </source>
</evidence>
<dbReference type="PANTHER" id="PTHR43725:SF47">
    <property type="entry name" value="UDP-GLUCOSE 4-EPIMERASE"/>
    <property type="match status" value="1"/>
</dbReference>
<sequence>MSKTVLVTGGAGFIGSHTSLVLLDYGYSVVIIDNLENSKFEAFRRLKELAGDKKDRLKFVEGDLRDFATLDKVFSDNSFTAVIHFAARKYVNESVEDPVRYYDHNVVGTVNLVKAMQKHGVKSIVFSSSCTVYGVPQRVPIDETHPLSAVNPYGRTKIINEDIFRDVANSDKDWRIVLLRYFNPVGAHPSGRIGEDQVLLNNLMPWVQAVALGHKPELAVYGTDYDTADGTCVRDYIHVMDLADGHVKAVQKLEATPGLGAVAYNLGTGKGTTVLEMVHAFEAASGLTVKTKLVGRRPGDAPAVWAATDTAERELGWTGKRTVEDMCADQWRWASQNPDGYDTKETAAKDV</sequence>
<dbReference type="SUPFAM" id="SSF51735">
    <property type="entry name" value="NAD(P)-binding Rossmann-fold domains"/>
    <property type="match status" value="1"/>
</dbReference>
<dbReference type="PANTHER" id="PTHR43725">
    <property type="entry name" value="UDP-GLUCOSE 4-EPIMERASE"/>
    <property type="match status" value="1"/>
</dbReference>
<keyword evidence="7 8" id="KW-0413">Isomerase</keyword>
<evidence type="ECO:0000259" key="9">
    <source>
        <dbReference type="Pfam" id="PF16363"/>
    </source>
</evidence>
<evidence type="ECO:0000256" key="5">
    <source>
        <dbReference type="ARBA" id="ARBA00013189"/>
    </source>
</evidence>
<name>A0AAD9IJ62_PROWI</name>
<gene>
    <name evidence="10" type="ORF">QBZ16_002959</name>
</gene>
<comment type="catalytic activity">
    <reaction evidence="1">
        <text>UDP-alpha-D-glucose = UDP-alpha-D-galactose</text>
        <dbReference type="Rhea" id="RHEA:22168"/>
        <dbReference type="ChEBI" id="CHEBI:58885"/>
        <dbReference type="ChEBI" id="CHEBI:66914"/>
        <dbReference type="EC" id="5.1.3.2"/>
    </reaction>
</comment>
<dbReference type="GO" id="GO:0005829">
    <property type="term" value="C:cytosol"/>
    <property type="evidence" value="ECO:0007669"/>
    <property type="project" value="TreeGrafter"/>
</dbReference>
<dbReference type="CDD" id="cd05247">
    <property type="entry name" value="UDP_G4E_1_SDR_e"/>
    <property type="match status" value="1"/>
</dbReference>
<evidence type="ECO:0000313" key="11">
    <source>
        <dbReference type="Proteomes" id="UP001255856"/>
    </source>
</evidence>
<organism evidence="10 11">
    <name type="scientific">Prototheca wickerhamii</name>
    <dbReference type="NCBI Taxonomy" id="3111"/>
    <lineage>
        <taxon>Eukaryota</taxon>
        <taxon>Viridiplantae</taxon>
        <taxon>Chlorophyta</taxon>
        <taxon>core chlorophytes</taxon>
        <taxon>Trebouxiophyceae</taxon>
        <taxon>Chlorellales</taxon>
        <taxon>Chlorellaceae</taxon>
        <taxon>Prototheca</taxon>
    </lineage>
</organism>
<proteinExistence type="inferred from homology"/>
<dbReference type="GO" id="GO:0003978">
    <property type="term" value="F:UDP-glucose 4-epimerase activity"/>
    <property type="evidence" value="ECO:0007669"/>
    <property type="project" value="UniProtKB-UniRule"/>
</dbReference>
<feature type="domain" description="NAD(P)-binding" evidence="9">
    <location>
        <begin position="6"/>
        <end position="329"/>
    </location>
</feature>
<dbReference type="AlphaFoldDB" id="A0AAD9IJ62"/>
<evidence type="ECO:0000256" key="1">
    <source>
        <dbReference type="ARBA" id="ARBA00000083"/>
    </source>
</evidence>